<dbReference type="PROSITE" id="PS51186">
    <property type="entry name" value="GNAT"/>
    <property type="match status" value="1"/>
</dbReference>
<dbReference type="EMBL" id="JAUSUY010000013">
    <property type="protein sequence ID" value="MDT3427663.1"/>
    <property type="molecule type" value="Genomic_DNA"/>
</dbReference>
<accession>A0ABU3HA07</accession>
<feature type="domain" description="N-acetyltransferase" evidence="1">
    <location>
        <begin position="1"/>
        <end position="130"/>
    </location>
</feature>
<sequence length="157" mass="17968">MMGIKIATNDDLQWVNEQYEQVGFVPSNLENETIAIVVHNDKYAGVGRIVYLNEEEAEIGGIYILDEFRGLSLAKELVGYLVSRAEQSGLRAVYCLPFEELRAFYEKFGFKEIDDEDQPINSLILKKHQWCKEKYEKRVLLLVSSSARLPGCRGESK</sequence>
<keyword evidence="3" id="KW-1185">Reference proteome</keyword>
<protein>
    <submittedName>
        <fullName evidence="2">N-acetylglutamate synthase-like GNAT family acetyltransferase</fullName>
    </submittedName>
</protein>
<dbReference type="Pfam" id="PF00583">
    <property type="entry name" value="Acetyltransf_1"/>
    <property type="match status" value="1"/>
</dbReference>
<gene>
    <name evidence="2" type="ORF">J2Z22_003226</name>
</gene>
<dbReference type="CDD" id="cd04301">
    <property type="entry name" value="NAT_SF"/>
    <property type="match status" value="1"/>
</dbReference>
<dbReference type="SUPFAM" id="SSF55729">
    <property type="entry name" value="Acyl-CoA N-acyltransferases (Nat)"/>
    <property type="match status" value="1"/>
</dbReference>
<name>A0ABU3HA07_9BACL</name>
<comment type="caution">
    <text evidence="2">The sequence shown here is derived from an EMBL/GenBank/DDBJ whole genome shotgun (WGS) entry which is preliminary data.</text>
</comment>
<evidence type="ECO:0000313" key="2">
    <source>
        <dbReference type="EMBL" id="MDT3427663.1"/>
    </source>
</evidence>
<dbReference type="InterPro" id="IPR016181">
    <property type="entry name" value="Acyl_CoA_acyltransferase"/>
</dbReference>
<dbReference type="Gene3D" id="3.40.630.30">
    <property type="match status" value="1"/>
</dbReference>
<reference evidence="2 3" key="1">
    <citation type="submission" date="2023-07" db="EMBL/GenBank/DDBJ databases">
        <title>Genomic Encyclopedia of Type Strains, Phase IV (KMG-IV): sequencing the most valuable type-strain genomes for metagenomic binning, comparative biology and taxonomic classification.</title>
        <authorList>
            <person name="Goeker M."/>
        </authorList>
    </citation>
    <scope>NUCLEOTIDE SEQUENCE [LARGE SCALE GENOMIC DNA]</scope>
    <source>
        <strain evidence="2 3">T98</strain>
    </source>
</reference>
<dbReference type="Proteomes" id="UP001248709">
    <property type="component" value="Unassembled WGS sequence"/>
</dbReference>
<organism evidence="2 3">
    <name type="scientific">Paenibacillus forsythiae</name>
    <dbReference type="NCBI Taxonomy" id="365616"/>
    <lineage>
        <taxon>Bacteria</taxon>
        <taxon>Bacillati</taxon>
        <taxon>Bacillota</taxon>
        <taxon>Bacilli</taxon>
        <taxon>Bacillales</taxon>
        <taxon>Paenibacillaceae</taxon>
        <taxon>Paenibacillus</taxon>
    </lineage>
</organism>
<proteinExistence type="predicted"/>
<evidence type="ECO:0000313" key="3">
    <source>
        <dbReference type="Proteomes" id="UP001248709"/>
    </source>
</evidence>
<evidence type="ECO:0000259" key="1">
    <source>
        <dbReference type="PROSITE" id="PS51186"/>
    </source>
</evidence>
<dbReference type="InterPro" id="IPR000182">
    <property type="entry name" value="GNAT_dom"/>
</dbReference>